<dbReference type="InterPro" id="IPR037682">
    <property type="entry name" value="TonB_C"/>
</dbReference>
<dbReference type="InterPro" id="IPR006260">
    <property type="entry name" value="TonB/TolA_C"/>
</dbReference>
<comment type="similarity">
    <text evidence="2">Belongs to the TonB family.</text>
</comment>
<evidence type="ECO:0000256" key="2">
    <source>
        <dbReference type="ARBA" id="ARBA00006555"/>
    </source>
</evidence>
<keyword evidence="4" id="KW-1003">Cell membrane</keyword>
<evidence type="ECO:0000259" key="11">
    <source>
        <dbReference type="PROSITE" id="PS52015"/>
    </source>
</evidence>
<evidence type="ECO:0000256" key="8">
    <source>
        <dbReference type="ARBA" id="ARBA00022989"/>
    </source>
</evidence>
<dbReference type="GO" id="GO:0098797">
    <property type="term" value="C:plasma membrane protein complex"/>
    <property type="evidence" value="ECO:0007669"/>
    <property type="project" value="TreeGrafter"/>
</dbReference>
<feature type="transmembrane region" description="Helical" evidence="10">
    <location>
        <begin position="6"/>
        <end position="26"/>
    </location>
</feature>
<dbReference type="PANTHER" id="PTHR33446:SF2">
    <property type="entry name" value="PROTEIN TONB"/>
    <property type="match status" value="1"/>
</dbReference>
<keyword evidence="7" id="KW-0653">Protein transport</keyword>
<evidence type="ECO:0000256" key="10">
    <source>
        <dbReference type="SAM" id="Phobius"/>
    </source>
</evidence>
<dbReference type="Proteomes" id="UP000324143">
    <property type="component" value="Unassembled WGS sequence"/>
</dbReference>
<evidence type="ECO:0000256" key="9">
    <source>
        <dbReference type="ARBA" id="ARBA00023136"/>
    </source>
</evidence>
<evidence type="ECO:0000256" key="5">
    <source>
        <dbReference type="ARBA" id="ARBA00022519"/>
    </source>
</evidence>
<gene>
    <name evidence="12" type="ORF">FXF47_06195</name>
</gene>
<dbReference type="EMBL" id="VSIX01000058">
    <property type="protein sequence ID" value="TYB31012.1"/>
    <property type="molecule type" value="Genomic_DNA"/>
</dbReference>
<dbReference type="PANTHER" id="PTHR33446">
    <property type="entry name" value="PROTEIN TONB-RELATED"/>
    <property type="match status" value="1"/>
</dbReference>
<dbReference type="SUPFAM" id="SSF74653">
    <property type="entry name" value="TolA/TonB C-terminal domain"/>
    <property type="match status" value="1"/>
</dbReference>
<evidence type="ECO:0000256" key="6">
    <source>
        <dbReference type="ARBA" id="ARBA00022692"/>
    </source>
</evidence>
<comment type="caution">
    <text evidence="12">The sequence shown here is derived from an EMBL/GenBank/DDBJ whole genome shotgun (WGS) entry which is preliminary data.</text>
</comment>
<keyword evidence="3" id="KW-0813">Transport</keyword>
<keyword evidence="5" id="KW-0997">Cell inner membrane</keyword>
<evidence type="ECO:0000256" key="4">
    <source>
        <dbReference type="ARBA" id="ARBA00022475"/>
    </source>
</evidence>
<dbReference type="GO" id="GO:0031992">
    <property type="term" value="F:energy transducer activity"/>
    <property type="evidence" value="ECO:0007669"/>
    <property type="project" value="TreeGrafter"/>
</dbReference>
<proteinExistence type="inferred from homology"/>
<sequence length="197" mass="22741">MQKVRYFFAVILSLTIHLIFIFGGDFNNGKKNKKNKSYKMEVILNKLESERGKKKKILTEKDNRLPINKEVLTIKGDMKESTARINKDNVDNLKTAKIENENSDNYKEPKIYFKKPEYPYMSRVLGEEGKVVLRVKIGKKDNILSVNILESSGYERLDKIVVKNIRNAKVKSAAKNGKKIIAEKKIGPFVFKLEDQD</sequence>
<dbReference type="Gene3D" id="3.30.1150.10">
    <property type="match status" value="1"/>
</dbReference>
<dbReference type="InterPro" id="IPR051045">
    <property type="entry name" value="TonB-dependent_transducer"/>
</dbReference>
<evidence type="ECO:0000256" key="3">
    <source>
        <dbReference type="ARBA" id="ARBA00022448"/>
    </source>
</evidence>
<dbReference type="PROSITE" id="PS52015">
    <property type="entry name" value="TONB_CTD"/>
    <property type="match status" value="1"/>
</dbReference>
<keyword evidence="13" id="KW-1185">Reference proteome</keyword>
<comment type="subcellular location">
    <subcellularLocation>
        <location evidence="1">Cell inner membrane</location>
        <topology evidence="1">Single-pass membrane protein</topology>
        <orientation evidence="1">Periplasmic side</orientation>
    </subcellularLocation>
</comment>
<protein>
    <submittedName>
        <fullName evidence="12">Energy transducer TonB</fullName>
    </submittedName>
</protein>
<evidence type="ECO:0000256" key="7">
    <source>
        <dbReference type="ARBA" id="ARBA00022927"/>
    </source>
</evidence>
<dbReference type="AlphaFoldDB" id="A0A5D0MF25"/>
<organism evidence="12 13">
    <name type="scientific">Candidatus Mcinerneyibacterium aminivorans</name>
    <dbReference type="NCBI Taxonomy" id="2703815"/>
    <lineage>
        <taxon>Bacteria</taxon>
        <taxon>Candidatus Macinerneyibacteriota</taxon>
        <taxon>Candidatus Mcinerneyibacteria</taxon>
        <taxon>Candidatus Mcinerneyibacteriales</taxon>
        <taxon>Candidatus Mcinerneyibacteriaceae</taxon>
        <taxon>Candidatus Mcinerneyibacterium</taxon>
    </lineage>
</organism>
<accession>A0A5D0MF25</accession>
<name>A0A5D0MF25_9BACT</name>
<evidence type="ECO:0000313" key="12">
    <source>
        <dbReference type="EMBL" id="TYB31012.1"/>
    </source>
</evidence>
<keyword evidence="6 10" id="KW-0812">Transmembrane</keyword>
<keyword evidence="8 10" id="KW-1133">Transmembrane helix</keyword>
<dbReference type="NCBIfam" id="TIGR01352">
    <property type="entry name" value="tonB_Cterm"/>
    <property type="match status" value="1"/>
</dbReference>
<dbReference type="Pfam" id="PF03544">
    <property type="entry name" value="TonB_C"/>
    <property type="match status" value="1"/>
</dbReference>
<dbReference type="GO" id="GO:0015031">
    <property type="term" value="P:protein transport"/>
    <property type="evidence" value="ECO:0007669"/>
    <property type="project" value="UniProtKB-KW"/>
</dbReference>
<evidence type="ECO:0000313" key="13">
    <source>
        <dbReference type="Proteomes" id="UP000324143"/>
    </source>
</evidence>
<keyword evidence="9 10" id="KW-0472">Membrane</keyword>
<reference evidence="12" key="1">
    <citation type="submission" date="2019-08" db="EMBL/GenBank/DDBJ databases">
        <title>Genomic characterization of a novel candidate phylum (ARYD3) from a high temperature, high salinity tertiary oil reservoir in north central Oklahoma, USA.</title>
        <authorList>
            <person name="Youssef N.H."/>
            <person name="Yadav A."/>
            <person name="Elshahed M.S."/>
        </authorList>
    </citation>
    <scope>NUCLEOTIDE SEQUENCE [LARGE SCALE GENOMIC DNA]</scope>
    <source>
        <strain evidence="12">ARYD3</strain>
    </source>
</reference>
<feature type="domain" description="TonB C-terminal" evidence="11">
    <location>
        <begin position="103"/>
        <end position="197"/>
    </location>
</feature>
<dbReference type="GO" id="GO:0055085">
    <property type="term" value="P:transmembrane transport"/>
    <property type="evidence" value="ECO:0007669"/>
    <property type="project" value="InterPro"/>
</dbReference>
<evidence type="ECO:0000256" key="1">
    <source>
        <dbReference type="ARBA" id="ARBA00004383"/>
    </source>
</evidence>